<sequence>MGTGHLAIAAAEIVGEQGWVVGVDLSAGMLEQAQSKADALRLSNVELQLVDAENLNCLSNHFDHILCANTFPWIENKEATLQLWHRFLKPGGRIKIHTPADTAYIGAVILRKVFAKYGISLELSNRIGSNEQCERLLTEAGFETVEITTEQHGNYTSLDKAKASWEGVVMYPSSTSLKMSPDLT</sequence>
<feature type="domain" description="Methyltransferase" evidence="1">
    <location>
        <begin position="2"/>
        <end position="102"/>
    </location>
</feature>
<comment type="caution">
    <text evidence="2">The sequence shown here is derived from an EMBL/GenBank/DDBJ whole genome shotgun (WGS) entry which is preliminary data.</text>
</comment>
<evidence type="ECO:0000259" key="1">
    <source>
        <dbReference type="Pfam" id="PF13847"/>
    </source>
</evidence>
<dbReference type="Pfam" id="PF13847">
    <property type="entry name" value="Methyltransf_31"/>
    <property type="match status" value="1"/>
</dbReference>
<dbReference type="PANTHER" id="PTHR43861">
    <property type="entry name" value="TRANS-ACONITATE 2-METHYLTRANSFERASE-RELATED"/>
    <property type="match status" value="1"/>
</dbReference>
<evidence type="ECO:0000313" key="2">
    <source>
        <dbReference type="EMBL" id="PSB16721.1"/>
    </source>
</evidence>
<dbReference type="PANTHER" id="PTHR43861:SF1">
    <property type="entry name" value="TRANS-ACONITATE 2-METHYLTRANSFERASE"/>
    <property type="match status" value="1"/>
</dbReference>
<dbReference type="SUPFAM" id="SSF53335">
    <property type="entry name" value="S-adenosyl-L-methionine-dependent methyltransferases"/>
    <property type="match status" value="1"/>
</dbReference>
<keyword evidence="2" id="KW-0489">Methyltransferase</keyword>
<dbReference type="InterPro" id="IPR029063">
    <property type="entry name" value="SAM-dependent_MTases_sf"/>
</dbReference>
<dbReference type="AlphaFoldDB" id="A0A2T1D8E4"/>
<reference evidence="2 3" key="1">
    <citation type="submission" date="2018-02" db="EMBL/GenBank/DDBJ databases">
        <authorList>
            <person name="Cohen D.B."/>
            <person name="Kent A.D."/>
        </authorList>
    </citation>
    <scope>NUCLEOTIDE SEQUENCE [LARGE SCALE GENOMIC DNA]</scope>
    <source>
        <strain evidence="2 3">ULC007</strain>
    </source>
</reference>
<dbReference type="CDD" id="cd02440">
    <property type="entry name" value="AdoMet_MTases"/>
    <property type="match status" value="1"/>
</dbReference>
<keyword evidence="2" id="KW-0808">Transferase</keyword>
<dbReference type="EMBL" id="PVWG01000038">
    <property type="protein sequence ID" value="PSB16721.1"/>
    <property type="molecule type" value="Genomic_DNA"/>
</dbReference>
<dbReference type="GO" id="GO:0032259">
    <property type="term" value="P:methylation"/>
    <property type="evidence" value="ECO:0007669"/>
    <property type="project" value="UniProtKB-KW"/>
</dbReference>
<organism evidence="2 3">
    <name type="scientific">Phormidesmis priestleyi ULC007</name>
    <dbReference type="NCBI Taxonomy" id="1920490"/>
    <lineage>
        <taxon>Bacteria</taxon>
        <taxon>Bacillati</taxon>
        <taxon>Cyanobacteriota</taxon>
        <taxon>Cyanophyceae</taxon>
        <taxon>Leptolyngbyales</taxon>
        <taxon>Leptolyngbyaceae</taxon>
        <taxon>Phormidesmis</taxon>
    </lineage>
</organism>
<protein>
    <submittedName>
        <fullName evidence="2">Class I SAM-dependent methyltransferase</fullName>
    </submittedName>
</protein>
<dbReference type="OrthoDB" id="528779at2"/>
<dbReference type="GO" id="GO:0008168">
    <property type="term" value="F:methyltransferase activity"/>
    <property type="evidence" value="ECO:0007669"/>
    <property type="project" value="UniProtKB-KW"/>
</dbReference>
<dbReference type="STRING" id="1920490.GCA_001895925_00064"/>
<reference evidence="2 3" key="2">
    <citation type="submission" date="2018-03" db="EMBL/GenBank/DDBJ databases">
        <title>The ancient ancestry and fast evolution of plastids.</title>
        <authorList>
            <person name="Moore K.R."/>
            <person name="Magnabosco C."/>
            <person name="Momper L."/>
            <person name="Gold D.A."/>
            <person name="Bosak T."/>
            <person name="Fournier G.P."/>
        </authorList>
    </citation>
    <scope>NUCLEOTIDE SEQUENCE [LARGE SCALE GENOMIC DNA]</scope>
    <source>
        <strain evidence="2 3">ULC007</strain>
    </source>
</reference>
<gene>
    <name evidence="2" type="ORF">C7B65_20995</name>
</gene>
<name>A0A2T1D8E4_9CYAN</name>
<accession>A0A2T1D8E4</accession>
<evidence type="ECO:0000313" key="3">
    <source>
        <dbReference type="Proteomes" id="UP000238634"/>
    </source>
</evidence>
<dbReference type="PROSITE" id="PS51608">
    <property type="entry name" value="SAM_MT_UBIE"/>
    <property type="match status" value="1"/>
</dbReference>
<dbReference type="InterPro" id="IPR025714">
    <property type="entry name" value="Methyltranfer_dom"/>
</dbReference>
<dbReference type="Proteomes" id="UP000238634">
    <property type="component" value="Unassembled WGS sequence"/>
</dbReference>
<keyword evidence="3" id="KW-1185">Reference proteome</keyword>
<proteinExistence type="predicted"/>
<dbReference type="Gene3D" id="3.40.50.150">
    <property type="entry name" value="Vaccinia Virus protein VP39"/>
    <property type="match status" value="1"/>
</dbReference>
<dbReference type="InterPro" id="IPR004033">
    <property type="entry name" value="UbiE/COQ5_MeTrFase"/>
</dbReference>